<keyword evidence="2" id="KW-0521">NADP</keyword>
<dbReference type="PIRSF" id="PIRSF000097">
    <property type="entry name" value="AKR"/>
    <property type="match status" value="1"/>
</dbReference>
<evidence type="ECO:0000256" key="2">
    <source>
        <dbReference type="ARBA" id="ARBA00022857"/>
    </source>
</evidence>
<dbReference type="PRINTS" id="PR00069">
    <property type="entry name" value="ALDKETRDTASE"/>
</dbReference>
<feature type="binding site" evidence="5">
    <location>
        <position position="106"/>
    </location>
    <ligand>
        <name>substrate</name>
    </ligand>
</feature>
<dbReference type="Proteomes" id="UP000177821">
    <property type="component" value="Unassembled WGS sequence"/>
</dbReference>
<evidence type="ECO:0000256" key="4">
    <source>
        <dbReference type="PIRSR" id="PIRSR000097-1"/>
    </source>
</evidence>
<evidence type="ECO:0000259" key="7">
    <source>
        <dbReference type="Pfam" id="PF00248"/>
    </source>
</evidence>
<feature type="domain" description="NADP-dependent oxidoreductase" evidence="7">
    <location>
        <begin position="15"/>
        <end position="257"/>
    </location>
</feature>
<name>A0A1G1WRU5_9BACT</name>
<dbReference type="EMBL" id="MHCX01000002">
    <property type="protein sequence ID" value="OGY30301.1"/>
    <property type="molecule type" value="Genomic_DNA"/>
</dbReference>
<dbReference type="FunFam" id="3.20.20.100:FF:000002">
    <property type="entry name" value="2,5-diketo-D-gluconic acid reductase A"/>
    <property type="match status" value="1"/>
</dbReference>
<feature type="active site" description="Proton donor" evidence="4">
    <location>
        <position position="48"/>
    </location>
</feature>
<keyword evidence="3" id="KW-0560">Oxidoreductase</keyword>
<organism evidence="8 9">
    <name type="scientific">Candidatus Woykebacteria bacterium RIFCSPHIGHO2_02_FULL_43_16b</name>
    <dbReference type="NCBI Taxonomy" id="1802601"/>
    <lineage>
        <taxon>Bacteria</taxon>
        <taxon>Candidatus Woykeibacteriota</taxon>
    </lineage>
</organism>
<dbReference type="PANTHER" id="PTHR43827:SF3">
    <property type="entry name" value="NADP-DEPENDENT OXIDOREDUCTASE DOMAIN-CONTAINING PROTEIN"/>
    <property type="match status" value="1"/>
</dbReference>
<accession>A0A1G1WRU5</accession>
<feature type="site" description="Lowers pKa of active site Tyr" evidence="6">
    <location>
        <position position="73"/>
    </location>
</feature>
<dbReference type="PANTHER" id="PTHR43827">
    <property type="entry name" value="2,5-DIKETO-D-GLUCONIC ACID REDUCTASE"/>
    <property type="match status" value="1"/>
</dbReference>
<proteinExistence type="inferred from homology"/>
<dbReference type="AlphaFoldDB" id="A0A1G1WRU5"/>
<sequence length="271" mass="30962">MKTFQLNSTTSIPALGLGTYKLRGQECVSAVVKALEIGYRHLDTADSYENHREVAQGIKQSGIKREELFITTKVRRDDLHTQNLLDAAHRFLEELHTDYVDLLLIHWPNKAIPVGESLEAMEQLRSEKIIRTIGVSNFTIRHIEEVLKTGIEVASNQVEFHPSLNQKELKNFCDQNKIVITAYSPLARGYDLELPVIKDLSQKYGKTPSQVILNWLVNKGLVAIPKSSNPQRLLENFQSLDWQIDPQDMELIDNINENHRAVTPVFAEFDY</sequence>
<dbReference type="InterPro" id="IPR018170">
    <property type="entry name" value="Aldo/ket_reductase_CS"/>
</dbReference>
<gene>
    <name evidence="8" type="ORF">A3J50_03255</name>
</gene>
<evidence type="ECO:0000313" key="8">
    <source>
        <dbReference type="EMBL" id="OGY30301.1"/>
    </source>
</evidence>
<dbReference type="Pfam" id="PF00248">
    <property type="entry name" value="Aldo_ket_red"/>
    <property type="match status" value="1"/>
</dbReference>
<evidence type="ECO:0000256" key="1">
    <source>
        <dbReference type="ARBA" id="ARBA00007905"/>
    </source>
</evidence>
<evidence type="ECO:0000313" key="9">
    <source>
        <dbReference type="Proteomes" id="UP000177821"/>
    </source>
</evidence>
<reference evidence="8 9" key="1">
    <citation type="journal article" date="2016" name="Nat. Commun.">
        <title>Thousands of microbial genomes shed light on interconnected biogeochemical processes in an aquifer system.</title>
        <authorList>
            <person name="Anantharaman K."/>
            <person name="Brown C.T."/>
            <person name="Hug L.A."/>
            <person name="Sharon I."/>
            <person name="Castelle C.J."/>
            <person name="Probst A.J."/>
            <person name="Thomas B.C."/>
            <person name="Singh A."/>
            <person name="Wilkins M.J."/>
            <person name="Karaoz U."/>
            <person name="Brodie E.L."/>
            <person name="Williams K.H."/>
            <person name="Hubbard S.S."/>
            <person name="Banfield J.F."/>
        </authorList>
    </citation>
    <scope>NUCLEOTIDE SEQUENCE [LARGE SCALE GENOMIC DNA]</scope>
</reference>
<evidence type="ECO:0000256" key="6">
    <source>
        <dbReference type="PIRSR" id="PIRSR000097-3"/>
    </source>
</evidence>
<dbReference type="InterPro" id="IPR020471">
    <property type="entry name" value="AKR"/>
</dbReference>
<dbReference type="InterPro" id="IPR036812">
    <property type="entry name" value="NAD(P)_OxRdtase_dom_sf"/>
</dbReference>
<protein>
    <submittedName>
        <fullName evidence="8">Oxidoreductase</fullName>
    </submittedName>
</protein>
<dbReference type="Gene3D" id="3.20.20.100">
    <property type="entry name" value="NADP-dependent oxidoreductase domain"/>
    <property type="match status" value="1"/>
</dbReference>
<evidence type="ECO:0000256" key="3">
    <source>
        <dbReference type="ARBA" id="ARBA00023002"/>
    </source>
</evidence>
<dbReference type="GO" id="GO:0016616">
    <property type="term" value="F:oxidoreductase activity, acting on the CH-OH group of donors, NAD or NADP as acceptor"/>
    <property type="evidence" value="ECO:0007669"/>
    <property type="project" value="UniProtKB-ARBA"/>
</dbReference>
<comment type="similarity">
    <text evidence="1">Belongs to the aldo/keto reductase family.</text>
</comment>
<evidence type="ECO:0000256" key="5">
    <source>
        <dbReference type="PIRSR" id="PIRSR000097-2"/>
    </source>
</evidence>
<dbReference type="InterPro" id="IPR023210">
    <property type="entry name" value="NADP_OxRdtase_dom"/>
</dbReference>
<dbReference type="PROSITE" id="PS00062">
    <property type="entry name" value="ALDOKETO_REDUCTASE_2"/>
    <property type="match status" value="1"/>
</dbReference>
<dbReference type="SUPFAM" id="SSF51430">
    <property type="entry name" value="NAD(P)-linked oxidoreductase"/>
    <property type="match status" value="1"/>
</dbReference>
<comment type="caution">
    <text evidence="8">The sequence shown here is derived from an EMBL/GenBank/DDBJ whole genome shotgun (WGS) entry which is preliminary data.</text>
</comment>